<dbReference type="GO" id="GO:0015074">
    <property type="term" value="P:DNA integration"/>
    <property type="evidence" value="ECO:0007669"/>
    <property type="project" value="InterPro"/>
</dbReference>
<evidence type="ECO:0000313" key="6">
    <source>
        <dbReference type="Proteomes" id="UP000194360"/>
    </source>
</evidence>
<dbReference type="InterPro" id="IPR012337">
    <property type="entry name" value="RNaseH-like_sf"/>
</dbReference>
<dbReference type="EMBL" id="MIGB01000033">
    <property type="protein sequence ID" value="OSY37043.1"/>
    <property type="molecule type" value="Genomic_DNA"/>
</dbReference>
<dbReference type="PROSITE" id="PS50994">
    <property type="entry name" value="INTEGRASE"/>
    <property type="match status" value="1"/>
</dbReference>
<evidence type="ECO:0000313" key="5">
    <source>
        <dbReference type="EMBL" id="OSY37043.1"/>
    </source>
</evidence>
<feature type="region of interest" description="Disordered" evidence="2">
    <location>
        <begin position="288"/>
        <end position="311"/>
    </location>
</feature>
<dbReference type="AlphaFoldDB" id="A0A1Y2MP84"/>
<comment type="caution">
    <text evidence="5">The sequence shown here is derived from an EMBL/GenBank/DDBJ whole genome shotgun (WGS) entry which is preliminary data.</text>
</comment>
<gene>
    <name evidence="5" type="ORF">BG845_04926</name>
</gene>
<accession>A0A1Y2MP84</accession>
<dbReference type="InterPro" id="IPR025948">
    <property type="entry name" value="HTH-like_dom"/>
</dbReference>
<dbReference type="InterPro" id="IPR001584">
    <property type="entry name" value="Integrase_cat-core"/>
</dbReference>
<evidence type="ECO:0000259" key="4">
    <source>
        <dbReference type="PROSITE" id="PS50994"/>
    </source>
</evidence>
<dbReference type="Proteomes" id="UP000194360">
    <property type="component" value="Unassembled WGS sequence"/>
</dbReference>
<evidence type="ECO:0000256" key="2">
    <source>
        <dbReference type="SAM" id="MobiDB-lite"/>
    </source>
</evidence>
<dbReference type="Pfam" id="PF00665">
    <property type="entry name" value="rve"/>
    <property type="match status" value="1"/>
</dbReference>
<dbReference type="GO" id="GO:0003676">
    <property type="term" value="F:nucleic acid binding"/>
    <property type="evidence" value="ECO:0007669"/>
    <property type="project" value="InterPro"/>
</dbReference>
<organism evidence="5 6">
    <name type="scientific">Pseudonocardia autotrophica</name>
    <name type="common">Amycolata autotrophica</name>
    <name type="synonym">Nocardia autotrophica</name>
    <dbReference type="NCBI Taxonomy" id="2074"/>
    <lineage>
        <taxon>Bacteria</taxon>
        <taxon>Bacillati</taxon>
        <taxon>Actinomycetota</taxon>
        <taxon>Actinomycetes</taxon>
        <taxon>Pseudonocardiales</taxon>
        <taxon>Pseudonocardiaceae</taxon>
        <taxon>Pseudonocardia</taxon>
    </lineage>
</organism>
<dbReference type="InterPro" id="IPR036397">
    <property type="entry name" value="RNaseH_sf"/>
</dbReference>
<feature type="transmembrane region" description="Helical" evidence="3">
    <location>
        <begin position="12"/>
        <end position="32"/>
    </location>
</feature>
<feature type="domain" description="Integrase catalytic" evidence="4">
    <location>
        <begin position="124"/>
        <end position="288"/>
    </location>
</feature>
<proteinExistence type="predicted"/>
<evidence type="ECO:0000256" key="1">
    <source>
        <dbReference type="ARBA" id="ARBA00002286"/>
    </source>
</evidence>
<comment type="function">
    <text evidence="1">Involved in the transposition of the insertion sequence.</text>
</comment>
<dbReference type="Pfam" id="PF13333">
    <property type="entry name" value="rve_2"/>
    <property type="match status" value="1"/>
</dbReference>
<dbReference type="InterPro" id="IPR050900">
    <property type="entry name" value="Transposase_IS3/IS150/IS904"/>
</dbReference>
<evidence type="ECO:0000256" key="3">
    <source>
        <dbReference type="SAM" id="Phobius"/>
    </source>
</evidence>
<keyword evidence="3" id="KW-1133">Transmembrane helix</keyword>
<dbReference type="SUPFAM" id="SSF53098">
    <property type="entry name" value="Ribonuclease H-like"/>
    <property type="match status" value="1"/>
</dbReference>
<sequence>MKAVEALKDRFGIAPILKVLGVAASTYYGWLAQQRDPSQRRRADAELLEQIREIHDRSGATYGVPRVHATLRRRGRHVSRKRVERLMREHGLQGTFLRKRWRVASTRPNPRHTPAPDLVNRDFTAAAPDRLWAADATRIPCGEGVFWLAAVRDAFSNRIVGWRCSDRCDTDLILGALEYAVWTRNVASGQIIHHSDRGSNYTSLRFGQRLEDHGILASMGSVGDSYDNALMENFFSTLKTELIYRKSWRSREEAENELFAYIDGWYNTERIQARLGWLSPDEYETTWRDQERIMDDQPASPADEADPAPVS</sequence>
<dbReference type="RefSeq" id="WP_085915148.1">
    <property type="nucleotide sequence ID" value="NZ_AP018920.1"/>
</dbReference>
<feature type="compositionally biased region" description="Low complexity" evidence="2">
    <location>
        <begin position="296"/>
        <end position="311"/>
    </location>
</feature>
<keyword evidence="6" id="KW-1185">Reference proteome</keyword>
<name>A0A1Y2MP84_PSEAH</name>
<dbReference type="PANTHER" id="PTHR46889">
    <property type="entry name" value="TRANSPOSASE INSF FOR INSERTION SEQUENCE IS3B-RELATED"/>
    <property type="match status" value="1"/>
</dbReference>
<dbReference type="PANTHER" id="PTHR46889:SF5">
    <property type="entry name" value="INTEGRASE PROTEIN"/>
    <property type="match status" value="1"/>
</dbReference>
<keyword evidence="3" id="KW-0472">Membrane</keyword>
<dbReference type="Gene3D" id="3.30.420.10">
    <property type="entry name" value="Ribonuclease H-like superfamily/Ribonuclease H"/>
    <property type="match status" value="1"/>
</dbReference>
<dbReference type="Pfam" id="PF13276">
    <property type="entry name" value="HTH_21"/>
    <property type="match status" value="1"/>
</dbReference>
<dbReference type="InterPro" id="IPR048020">
    <property type="entry name" value="Transpos_IS3"/>
</dbReference>
<protein>
    <submittedName>
        <fullName evidence="5">Integrase core domain protein</fullName>
    </submittedName>
</protein>
<reference evidence="5 6" key="1">
    <citation type="submission" date="2016-09" db="EMBL/GenBank/DDBJ databases">
        <title>Pseudonocardia autotrophica DSM535, a candidate organism with high potential of specific P450 cytochromes.</title>
        <authorList>
            <person name="Grumaz C."/>
            <person name="Vainshtein Y."/>
            <person name="Kirstahler P."/>
            <person name="Sohn K."/>
        </authorList>
    </citation>
    <scope>NUCLEOTIDE SEQUENCE [LARGE SCALE GENOMIC DNA]</scope>
    <source>
        <strain evidence="5 6">DSM 535</strain>
    </source>
</reference>
<keyword evidence="3" id="KW-0812">Transmembrane</keyword>
<dbReference type="NCBIfam" id="NF033516">
    <property type="entry name" value="transpos_IS3"/>
    <property type="match status" value="1"/>
</dbReference>